<dbReference type="RefSeq" id="YP_009116764.1">
    <property type="nucleotide sequence ID" value="NC_026242.1"/>
</dbReference>
<dbReference type="KEGG" id="vg:22921831"/>
<dbReference type="Proteomes" id="UP000201058">
    <property type="component" value="Segment"/>
</dbReference>
<protein>
    <submittedName>
        <fullName evidence="1">Uncharacterized protein</fullName>
    </submittedName>
</protein>
<gene>
    <name evidence="1" type="ORF">TONV_117</name>
</gene>
<sequence>MDSFDKSLFNSIICNITDNNTKQVLEQLHKFDPILFYDSTFKKWLELYTLIIDKLTKVNIHSLFKYMDVFSSRIFKYYFDQTNNDNIKSLICKYLDVVANYFKIQKVQLNSIVFQLLNTCLTFSMYNFGNIITDAQAKIVCGGDGLKSKKIEVRSDIDNLVYSNLAEYREQIANAEVMTYIPSSGQTEIIMDIPIITVAVSELIALQNTMCEISNQNNCKFVPFLMVCDDAVKSDNF</sequence>
<name>A0A0B4VG27_9VIRU</name>
<organism evidence="1 2">
    <name type="scientific">Tipula oleracea nudivirus</name>
    <dbReference type="NCBI Taxonomy" id="1546257"/>
    <lineage>
        <taxon>Viruses</taxon>
        <taxon>Viruses incertae sedis</taxon>
        <taxon>Naldaviricetes</taxon>
        <taxon>Lefavirales</taxon>
        <taxon>Nudiviridae</taxon>
        <taxon>Deltanudivirus</taxon>
        <taxon>Deltanudivirus tipoleraceae</taxon>
    </lineage>
</organism>
<accession>A0A0B4VG27</accession>
<proteinExistence type="predicted"/>
<evidence type="ECO:0000313" key="1">
    <source>
        <dbReference type="EMBL" id="AJD20177.1"/>
    </source>
</evidence>
<evidence type="ECO:0000313" key="2">
    <source>
        <dbReference type="Proteomes" id="UP000201058"/>
    </source>
</evidence>
<keyword evidence="2" id="KW-1185">Reference proteome</keyword>
<dbReference type="GeneID" id="22921831"/>
<reference evidence="1 2" key="1">
    <citation type="journal article" date="2015" name="J. Virol.">
        <title>The genome of the nucleopolyhedrosis-causing virus from Tipula oleracea sheds new light on the Nudiviridae family.</title>
        <authorList>
            <person name="Bezier A."/>
            <person name="Theze J."/>
            <person name="Gavory F."/>
            <person name="Gaillard J."/>
            <person name="Poulain J."/>
            <person name="Drezen J.M."/>
            <person name="Herniou E.A."/>
        </authorList>
    </citation>
    <scope>NUCLEOTIDE SEQUENCE [LARGE SCALE GENOMIC DNA]</scope>
    <source>
        <strain evidence="1">35</strain>
    </source>
</reference>
<dbReference type="EMBL" id="KM610234">
    <property type="protein sequence ID" value="AJD20177.1"/>
    <property type="molecule type" value="Genomic_DNA"/>
</dbReference>